<evidence type="ECO:0000313" key="1">
    <source>
        <dbReference type="EMBL" id="WAC02147.1"/>
    </source>
</evidence>
<evidence type="ECO:0000313" key="2">
    <source>
        <dbReference type="Proteomes" id="UP001164705"/>
    </source>
</evidence>
<dbReference type="RefSeq" id="WP_267676743.1">
    <property type="nucleotide sequence ID" value="NZ_CP113088.1"/>
</dbReference>
<sequence>MKINQEIKNEIAEKLNEKKAILPCGRCGQSKFSVLDGFVNLPLSEEINGNMVIGGPSIPCAVIACNNCGNLSYHALGAIGMLNKDKQE</sequence>
<dbReference type="KEGG" id="lnu:N7U66_20620"/>
<dbReference type="Proteomes" id="UP001164705">
    <property type="component" value="Chromosome"/>
</dbReference>
<protein>
    <submittedName>
        <fullName evidence="1">Uncharacterized protein</fullName>
    </submittedName>
</protein>
<gene>
    <name evidence="1" type="ORF">N7U66_20620</name>
</gene>
<reference evidence="1" key="1">
    <citation type="submission" date="2022-11" db="EMBL/GenBank/DDBJ databases">
        <title>Lacinutrix neustonica HL-RS19T sp. nov., isolated from the surface microlayer sample of brackish Lake Shihwa.</title>
        <authorList>
            <person name="Choi J.Y."/>
            <person name="Hwang C.Y."/>
        </authorList>
    </citation>
    <scope>NUCLEOTIDE SEQUENCE</scope>
    <source>
        <strain evidence="1">HL-RS19</strain>
    </source>
</reference>
<proteinExistence type="predicted"/>
<accession>A0A9E8SDV3</accession>
<keyword evidence="2" id="KW-1185">Reference proteome</keyword>
<dbReference type="EMBL" id="CP113088">
    <property type="protein sequence ID" value="WAC02147.1"/>
    <property type="molecule type" value="Genomic_DNA"/>
</dbReference>
<organism evidence="1 2">
    <name type="scientific">Lacinutrix neustonica</name>
    <dbReference type="NCBI Taxonomy" id="2980107"/>
    <lineage>
        <taxon>Bacteria</taxon>
        <taxon>Pseudomonadati</taxon>
        <taxon>Bacteroidota</taxon>
        <taxon>Flavobacteriia</taxon>
        <taxon>Flavobacteriales</taxon>
        <taxon>Flavobacteriaceae</taxon>
        <taxon>Lacinutrix</taxon>
    </lineage>
</organism>
<dbReference type="AlphaFoldDB" id="A0A9E8SDV3"/>
<name>A0A9E8SDV3_9FLAO</name>